<dbReference type="Proteomes" id="UP000838763">
    <property type="component" value="Unassembled WGS sequence"/>
</dbReference>
<organism evidence="10 11">
    <name type="scientific">Parascedosporium putredinis</name>
    <dbReference type="NCBI Taxonomy" id="1442378"/>
    <lineage>
        <taxon>Eukaryota</taxon>
        <taxon>Fungi</taxon>
        <taxon>Dikarya</taxon>
        <taxon>Ascomycota</taxon>
        <taxon>Pezizomycotina</taxon>
        <taxon>Sordariomycetes</taxon>
        <taxon>Hypocreomycetidae</taxon>
        <taxon>Microascales</taxon>
        <taxon>Microascaceae</taxon>
        <taxon>Parascedosporium</taxon>
    </lineage>
</organism>
<dbReference type="GO" id="GO:0005829">
    <property type="term" value="C:cytosol"/>
    <property type="evidence" value="ECO:0007669"/>
    <property type="project" value="TreeGrafter"/>
</dbReference>
<dbReference type="Pfam" id="PF03378">
    <property type="entry name" value="CAS_CSE1"/>
    <property type="match status" value="1"/>
</dbReference>
<dbReference type="InterPro" id="IPR005043">
    <property type="entry name" value="XPO2_C"/>
</dbReference>
<evidence type="ECO:0000256" key="7">
    <source>
        <dbReference type="ARBA" id="ARBA00023242"/>
    </source>
</evidence>
<reference evidence="10" key="1">
    <citation type="submission" date="2022-11" db="EMBL/GenBank/DDBJ databases">
        <authorList>
            <person name="Scott C."/>
            <person name="Bruce N."/>
        </authorList>
    </citation>
    <scope>NUCLEOTIDE SEQUENCE</scope>
</reference>
<evidence type="ECO:0000256" key="4">
    <source>
        <dbReference type="ARBA" id="ARBA00022448"/>
    </source>
</evidence>
<evidence type="ECO:0000256" key="2">
    <source>
        <dbReference type="ARBA" id="ARBA00004496"/>
    </source>
</evidence>
<evidence type="ECO:0000256" key="5">
    <source>
        <dbReference type="ARBA" id="ARBA00022490"/>
    </source>
</evidence>
<dbReference type="OrthoDB" id="3268246at2759"/>
<dbReference type="AlphaFoldDB" id="A0A9P1GUK2"/>
<dbReference type="Gene3D" id="1.25.10.10">
    <property type="entry name" value="Leucine-rich Repeat Variant"/>
    <property type="match status" value="1"/>
</dbReference>
<dbReference type="InterPro" id="IPR001494">
    <property type="entry name" value="Importin-beta_N"/>
</dbReference>
<dbReference type="GO" id="GO:0006606">
    <property type="term" value="P:protein import into nucleus"/>
    <property type="evidence" value="ECO:0007669"/>
    <property type="project" value="TreeGrafter"/>
</dbReference>
<proteinExistence type="inferred from homology"/>
<evidence type="ECO:0000313" key="10">
    <source>
        <dbReference type="EMBL" id="CAI4210317.1"/>
    </source>
</evidence>
<comment type="caution">
    <text evidence="10">The sequence shown here is derived from an EMBL/GenBank/DDBJ whole genome shotgun (WGS) entry which is preliminary data.</text>
</comment>
<evidence type="ECO:0000259" key="9">
    <source>
        <dbReference type="PROSITE" id="PS50166"/>
    </source>
</evidence>
<keyword evidence="4" id="KW-0813">Transport</keyword>
<dbReference type="GO" id="GO:0031267">
    <property type="term" value="F:small GTPase binding"/>
    <property type="evidence" value="ECO:0007669"/>
    <property type="project" value="InterPro"/>
</dbReference>
<dbReference type="SUPFAM" id="SSF48371">
    <property type="entry name" value="ARM repeat"/>
    <property type="match status" value="1"/>
</dbReference>
<keyword evidence="11" id="KW-1185">Reference proteome</keyword>
<comment type="subcellular location">
    <subcellularLocation>
        <location evidence="2">Cytoplasm</location>
    </subcellularLocation>
    <subcellularLocation>
        <location evidence="1">Nucleus</location>
    </subcellularLocation>
</comment>
<protein>
    <recommendedName>
        <fullName evidence="9">Importin N-terminal domain-containing protein</fullName>
    </recommendedName>
</protein>
<gene>
    <name evidence="10" type="ORF">PPNO1_LOCUS121</name>
</gene>
<dbReference type="GO" id="GO:0005635">
    <property type="term" value="C:nuclear envelope"/>
    <property type="evidence" value="ECO:0007669"/>
    <property type="project" value="TreeGrafter"/>
</dbReference>
<name>A0A9P1GUK2_9PEZI</name>
<keyword evidence="7" id="KW-0539">Nucleus</keyword>
<dbReference type="EMBL" id="CALLCH030000001">
    <property type="protein sequence ID" value="CAI4210317.1"/>
    <property type="molecule type" value="Genomic_DNA"/>
</dbReference>
<evidence type="ECO:0000256" key="6">
    <source>
        <dbReference type="ARBA" id="ARBA00022927"/>
    </source>
</evidence>
<keyword evidence="6" id="KW-0653">Protein transport</keyword>
<dbReference type="Pfam" id="PF03810">
    <property type="entry name" value="IBN_N"/>
    <property type="match status" value="1"/>
</dbReference>
<dbReference type="GO" id="GO:0005049">
    <property type="term" value="F:nuclear export signal receptor activity"/>
    <property type="evidence" value="ECO:0007669"/>
    <property type="project" value="TreeGrafter"/>
</dbReference>
<sequence>MAANIGAIAQLLDATLDPGQHRKAETALKAEQAKPQYSLNLLNIVASDPLPAKTRLSAALAFKNFIRNNYVDEEGNYKLPQDEVVTIKQQLIGLMISSPPAIQSQLGEAVAIIADSDFWQRWETLTKDLVSRFSTTDPKVNIGVLEVAHSIFVRWRPLFRTDDLYTEINHVITTMGEPFIQLLITTNTQIEANSGNKEALKAWFETLSLLVKIFYDLSCHDNPLLETDDDAEASIVDTVKADICEALELYTVKFDEDFSKYCGPFITNVWELLSSMGPETKYDHVVSKALHFLTAVASTKDHSGNFNNEDTLSQIVEKVILPNVALRESDIELFEDEPIEFIRRDLEGSDTDSRRRSATDFYGNSRRNSRGKSDWKAKDTAIYLFISIAAKGAVTAAQGVKTINSLVNVVEFFQQHIAADLMSDSAEPIAKVDAIKYLHTFRSQLSKDQWRDAFPHLIKNIGSSNYVIYTYAAIAVERLLFLADDNGVQMFTRADVEGFANELLERLFVLIEREPTPAKLQENEFLMRCVMRILIVIKDGAAAILDGVLQHLIAITNIMKQNPSNPRFYYYHFEAIGALVRYCSGSKADVLNAKLWEPIQLIFTEDVTEFMQYVLQILAQLLESSPDSSISANFGALLDPILNPPMWEVRGNVPALARLLAGLIPRASKEIIGGDKMNQLYAFDILEATVKAYEGNVLDNYFATILELLFKKLQNNPAESFKLRFVRLFHLVSARLEAGYGTDYFIKHANKLQDNLFKQLYPAIILMESDKLARPVDRKLAVVSYTKTLCESRAFADEFKKGWANTCNKLIML</sequence>
<dbReference type="SMART" id="SM00913">
    <property type="entry name" value="IBN_N"/>
    <property type="match status" value="1"/>
</dbReference>
<evidence type="ECO:0000256" key="1">
    <source>
        <dbReference type="ARBA" id="ARBA00004123"/>
    </source>
</evidence>
<feature type="domain" description="Importin N-terminal" evidence="9">
    <location>
        <begin position="24"/>
        <end position="97"/>
    </location>
</feature>
<evidence type="ECO:0000256" key="8">
    <source>
        <dbReference type="SAM" id="MobiDB-lite"/>
    </source>
</evidence>
<dbReference type="Pfam" id="PF08506">
    <property type="entry name" value="Cse1"/>
    <property type="match status" value="2"/>
</dbReference>
<dbReference type="PROSITE" id="PS50166">
    <property type="entry name" value="IMPORTIN_B_NT"/>
    <property type="match status" value="1"/>
</dbReference>
<evidence type="ECO:0000313" key="11">
    <source>
        <dbReference type="Proteomes" id="UP000838763"/>
    </source>
</evidence>
<keyword evidence="5" id="KW-0963">Cytoplasm</keyword>
<dbReference type="InterPro" id="IPR016024">
    <property type="entry name" value="ARM-type_fold"/>
</dbReference>
<feature type="region of interest" description="Disordered" evidence="8">
    <location>
        <begin position="350"/>
        <end position="372"/>
    </location>
</feature>
<dbReference type="GO" id="GO:0006611">
    <property type="term" value="P:protein export from nucleus"/>
    <property type="evidence" value="ECO:0007669"/>
    <property type="project" value="TreeGrafter"/>
</dbReference>
<dbReference type="PANTHER" id="PTHR10997">
    <property type="entry name" value="IMPORTIN-7, 8, 11"/>
    <property type="match status" value="1"/>
</dbReference>
<accession>A0A9P1GUK2</accession>
<evidence type="ECO:0000256" key="3">
    <source>
        <dbReference type="ARBA" id="ARBA00008669"/>
    </source>
</evidence>
<dbReference type="InterPro" id="IPR011989">
    <property type="entry name" value="ARM-like"/>
</dbReference>
<comment type="similarity">
    <text evidence="3">Belongs to the XPO2/CSE1 family.</text>
</comment>
<dbReference type="PANTHER" id="PTHR10997:SF8">
    <property type="entry name" value="EXPORTIN-2"/>
    <property type="match status" value="1"/>
</dbReference>
<dbReference type="InterPro" id="IPR013713">
    <property type="entry name" value="XPO2_central"/>
</dbReference>